<proteinExistence type="predicted"/>
<organism evidence="1 2">
    <name type="scientific">Photobacterium proteolyticum</name>
    <dbReference type="NCBI Taxonomy" id="1903952"/>
    <lineage>
        <taxon>Bacteria</taxon>
        <taxon>Pseudomonadati</taxon>
        <taxon>Pseudomonadota</taxon>
        <taxon>Gammaproteobacteria</taxon>
        <taxon>Vibrionales</taxon>
        <taxon>Vibrionaceae</taxon>
        <taxon>Photobacterium</taxon>
    </lineage>
</organism>
<dbReference type="OrthoDB" id="2034141at2"/>
<reference evidence="1 2" key="1">
    <citation type="submission" date="2016-09" db="EMBL/GenBank/DDBJ databases">
        <title>Photobacterium proteolyticum sp. nov. a protease producing bacterium isolated from ocean sediments of Laizhou Bay.</title>
        <authorList>
            <person name="Li Y."/>
        </authorList>
    </citation>
    <scope>NUCLEOTIDE SEQUENCE [LARGE SCALE GENOMIC DNA]</scope>
    <source>
        <strain evidence="1 2">13-12</strain>
    </source>
</reference>
<evidence type="ECO:0000313" key="1">
    <source>
        <dbReference type="EMBL" id="OLQ81483.1"/>
    </source>
</evidence>
<gene>
    <name evidence="1" type="ORF">BIT28_14405</name>
</gene>
<accession>A0A1Q9H1D8</accession>
<dbReference type="RefSeq" id="WP_075761847.1">
    <property type="nucleotide sequence ID" value="NZ_MJIL01000040.1"/>
</dbReference>
<comment type="caution">
    <text evidence="1">The sequence shown here is derived from an EMBL/GenBank/DDBJ whole genome shotgun (WGS) entry which is preliminary data.</text>
</comment>
<dbReference type="STRING" id="1903952.BIT28_14405"/>
<dbReference type="AlphaFoldDB" id="A0A1Q9H1D8"/>
<dbReference type="EMBL" id="MJIL01000040">
    <property type="protein sequence ID" value="OLQ81483.1"/>
    <property type="molecule type" value="Genomic_DNA"/>
</dbReference>
<protein>
    <recommendedName>
        <fullName evidence="3">Nucleoid-associated protein</fullName>
    </recommendedName>
</protein>
<evidence type="ECO:0008006" key="3">
    <source>
        <dbReference type="Google" id="ProtNLM"/>
    </source>
</evidence>
<name>A0A1Q9H1D8_9GAMM</name>
<dbReference type="Proteomes" id="UP000186905">
    <property type="component" value="Unassembled WGS sequence"/>
</dbReference>
<evidence type="ECO:0000313" key="2">
    <source>
        <dbReference type="Proteomes" id="UP000186905"/>
    </source>
</evidence>
<keyword evidence="2" id="KW-1185">Reference proteome</keyword>
<sequence>MTDTLETLEVEEQLQSQEQPPELIKELHLFDVDEVGDYSESNVDLKSKPELKSFLVELCRHTYGSNSSRTYKFVEGSKVSTYVDKIIESPESSKTFAQKIANALGTAEKKPSFEIKEGTFIFARINADDRDVIIMSKLDFENYFSRATYEKEAGLPEEKGILKSCIIEINEDNTRKEEIRLSDKNGDIAVFWYDGFLDAEPLQKDDVNTKTAYSAIKRVISRSCADSKEDMFGLIECMNAYFMTHKEFIFDEFVEQSIKTFTPSSETVDVNEIATKLTSLKEKSKFDGQFSIVLSSIKSKIRNKIKLDDGMVLQSDGNIGDKVFKTQLDDENYLLIRTDSGIDGFKVRNIVQK</sequence>